<dbReference type="EMBL" id="JBHLXP010000001">
    <property type="protein sequence ID" value="MFC0048563.1"/>
    <property type="molecule type" value="Genomic_DNA"/>
</dbReference>
<name>A0ABV6BGC5_9GAMM</name>
<dbReference type="Gene3D" id="3.90.220.20">
    <property type="entry name" value="DNA methylase specificity domains"/>
    <property type="match status" value="2"/>
</dbReference>
<dbReference type="GO" id="GO:0016787">
    <property type="term" value="F:hydrolase activity"/>
    <property type="evidence" value="ECO:0007669"/>
    <property type="project" value="UniProtKB-KW"/>
</dbReference>
<dbReference type="InterPro" id="IPR000055">
    <property type="entry name" value="Restrct_endonuc_typeI_TRD"/>
</dbReference>
<evidence type="ECO:0000256" key="3">
    <source>
        <dbReference type="ARBA" id="ARBA00023125"/>
    </source>
</evidence>
<organism evidence="5 6">
    <name type="scientific">Rheinheimera tilapiae</name>
    <dbReference type="NCBI Taxonomy" id="875043"/>
    <lineage>
        <taxon>Bacteria</taxon>
        <taxon>Pseudomonadati</taxon>
        <taxon>Pseudomonadota</taxon>
        <taxon>Gammaproteobacteria</taxon>
        <taxon>Chromatiales</taxon>
        <taxon>Chromatiaceae</taxon>
        <taxon>Rheinheimera</taxon>
    </lineage>
</organism>
<dbReference type="RefSeq" id="WP_377242865.1">
    <property type="nucleotide sequence ID" value="NZ_JBHLXP010000001.1"/>
</dbReference>
<reference evidence="5 6" key="1">
    <citation type="submission" date="2024-09" db="EMBL/GenBank/DDBJ databases">
        <authorList>
            <person name="Sun Q."/>
            <person name="Mori K."/>
        </authorList>
    </citation>
    <scope>NUCLEOTIDE SEQUENCE [LARGE SCALE GENOMIC DNA]</scope>
    <source>
        <strain evidence="5 6">KCTC 23315</strain>
    </source>
</reference>
<accession>A0ABV6BGC5</accession>
<keyword evidence="5" id="KW-0540">Nuclease</keyword>
<keyword evidence="2" id="KW-0680">Restriction system</keyword>
<dbReference type="Pfam" id="PF01420">
    <property type="entry name" value="Methylase_S"/>
    <property type="match status" value="2"/>
</dbReference>
<dbReference type="SUPFAM" id="SSF116734">
    <property type="entry name" value="DNA methylase specificity domain"/>
    <property type="match status" value="2"/>
</dbReference>
<proteinExistence type="inferred from homology"/>
<keyword evidence="3" id="KW-0238">DNA-binding</keyword>
<keyword evidence="5" id="KW-0378">Hydrolase</keyword>
<protein>
    <submittedName>
        <fullName evidence="5">Restriction endonuclease subunit S</fullName>
        <ecNumber evidence="5">3.1.21.-</ecNumber>
    </submittedName>
</protein>
<gene>
    <name evidence="5" type="ORF">ACFFJP_09705</name>
</gene>
<comment type="similarity">
    <text evidence="1">Belongs to the type-I restriction system S methylase family.</text>
</comment>
<dbReference type="InterPro" id="IPR044946">
    <property type="entry name" value="Restrct_endonuc_typeI_TRD_sf"/>
</dbReference>
<feature type="domain" description="Type I restriction modification DNA specificity" evidence="4">
    <location>
        <begin position="223"/>
        <end position="368"/>
    </location>
</feature>
<keyword evidence="5" id="KW-0255">Endonuclease</keyword>
<comment type="caution">
    <text evidence="5">The sequence shown here is derived from an EMBL/GenBank/DDBJ whole genome shotgun (WGS) entry which is preliminary data.</text>
</comment>
<dbReference type="PANTHER" id="PTHR30408:SF12">
    <property type="entry name" value="TYPE I RESTRICTION ENZYME MJAVIII SPECIFICITY SUBUNIT"/>
    <property type="match status" value="1"/>
</dbReference>
<feature type="domain" description="Type I restriction modification DNA specificity" evidence="4">
    <location>
        <begin position="65"/>
        <end position="177"/>
    </location>
</feature>
<evidence type="ECO:0000313" key="6">
    <source>
        <dbReference type="Proteomes" id="UP001589813"/>
    </source>
</evidence>
<dbReference type="PANTHER" id="PTHR30408">
    <property type="entry name" value="TYPE-1 RESTRICTION ENZYME ECOKI SPECIFICITY PROTEIN"/>
    <property type="match status" value="1"/>
</dbReference>
<sequence>MSWPMVKIGSCIEKIKSWNPLKSADTDSFLYIDLSSVDKDKKEIDLSSVVSILPSDAPSRARQLVKANDVLVSTVRPNLNGVALVSESFCGATASTGYCVLRANAQKLDSRFLFYWVQTQSFISDMVKKATGANYPAVSDKIIMDSEIPLPPLAEQKRIAAILDKADAIRRKRQQAIQLADDFLRAVFLQMFGDPVTNPKGWEVKPLEFFIKNKNDLVDGPFGSSINTQIDYIEDGEIPVIRTKNVTADGFFNADDLKFMSREKYESVIRSQVLPGDIVLTKVGTIGNVCIFPATFHEAVLSTTGSCRIRLDLSKINKLYFYFYLKFYKPKMLEIASAGVQPFLNMKHIKSFMVPLPNLKIQEDFFAIAEKNMNLKAKLANLANNDLFDALSEKAFSGQL</sequence>
<dbReference type="EC" id="3.1.21.-" evidence="5"/>
<evidence type="ECO:0000313" key="5">
    <source>
        <dbReference type="EMBL" id="MFC0048563.1"/>
    </source>
</evidence>
<dbReference type="Proteomes" id="UP001589813">
    <property type="component" value="Unassembled WGS sequence"/>
</dbReference>
<evidence type="ECO:0000259" key="4">
    <source>
        <dbReference type="Pfam" id="PF01420"/>
    </source>
</evidence>
<evidence type="ECO:0000256" key="1">
    <source>
        <dbReference type="ARBA" id="ARBA00010923"/>
    </source>
</evidence>
<dbReference type="InterPro" id="IPR052021">
    <property type="entry name" value="Type-I_RS_S_subunit"/>
</dbReference>
<dbReference type="GO" id="GO:0004519">
    <property type="term" value="F:endonuclease activity"/>
    <property type="evidence" value="ECO:0007669"/>
    <property type="project" value="UniProtKB-KW"/>
</dbReference>
<keyword evidence="6" id="KW-1185">Reference proteome</keyword>
<evidence type="ECO:0000256" key="2">
    <source>
        <dbReference type="ARBA" id="ARBA00022747"/>
    </source>
</evidence>